<feature type="binding site" evidence="1">
    <location>
        <position position="258"/>
    </location>
    <ligand>
        <name>Zn(2+)</name>
        <dbReference type="ChEBI" id="CHEBI:29105"/>
    </ligand>
</feature>
<reference evidence="3 4" key="1">
    <citation type="journal article" date="2018" name="Science">
        <title>The opium poppy genome and morphinan production.</title>
        <authorList>
            <person name="Guo L."/>
            <person name="Winzer T."/>
            <person name="Yang X."/>
            <person name="Li Y."/>
            <person name="Ning Z."/>
            <person name="He Z."/>
            <person name="Teodor R."/>
            <person name="Lu Y."/>
            <person name="Bowser T.A."/>
            <person name="Graham I.A."/>
            <person name="Ye K."/>
        </authorList>
    </citation>
    <scope>NUCLEOTIDE SEQUENCE [LARGE SCALE GENOMIC DNA]</scope>
    <source>
        <strain evidence="4">cv. HN1</strain>
        <tissue evidence="3">Leaves</tissue>
    </source>
</reference>
<dbReference type="PANTHER" id="PTHR31116:SF29">
    <property type="entry name" value="DNA GLYCOSYLASE SUPERFAMILY PROTEIN"/>
    <property type="match status" value="1"/>
</dbReference>
<dbReference type="Gene3D" id="1.10.340.30">
    <property type="entry name" value="Hypothetical protein, domain 2"/>
    <property type="match status" value="2"/>
</dbReference>
<dbReference type="PANTHER" id="PTHR31116">
    <property type="entry name" value="OS04G0501200 PROTEIN"/>
    <property type="match status" value="1"/>
</dbReference>
<evidence type="ECO:0000256" key="2">
    <source>
        <dbReference type="SAM" id="MobiDB-lite"/>
    </source>
</evidence>
<gene>
    <name evidence="3" type="ORF">C5167_022797</name>
</gene>
<dbReference type="GO" id="GO:0046872">
    <property type="term" value="F:metal ion binding"/>
    <property type="evidence" value="ECO:0007669"/>
    <property type="project" value="UniProtKB-KW"/>
</dbReference>
<dbReference type="Gramene" id="RZC61047">
    <property type="protein sequence ID" value="RZC61047"/>
    <property type="gene ID" value="C5167_022797"/>
</dbReference>
<feature type="binding site" evidence="1">
    <location>
        <position position="137"/>
    </location>
    <ligand>
        <name>Zn(2+)</name>
        <dbReference type="ChEBI" id="CHEBI:29105"/>
    </ligand>
</feature>
<evidence type="ECO:0000313" key="3">
    <source>
        <dbReference type="EMBL" id="RZC61047.1"/>
    </source>
</evidence>
<dbReference type="InterPro" id="IPR011257">
    <property type="entry name" value="DNA_glycosylase"/>
</dbReference>
<organism evidence="3 4">
    <name type="scientific">Papaver somniferum</name>
    <name type="common">Opium poppy</name>
    <dbReference type="NCBI Taxonomy" id="3469"/>
    <lineage>
        <taxon>Eukaryota</taxon>
        <taxon>Viridiplantae</taxon>
        <taxon>Streptophyta</taxon>
        <taxon>Embryophyta</taxon>
        <taxon>Tracheophyta</taxon>
        <taxon>Spermatophyta</taxon>
        <taxon>Magnoliopsida</taxon>
        <taxon>Ranunculales</taxon>
        <taxon>Papaveraceae</taxon>
        <taxon>Papaveroideae</taxon>
        <taxon>Papaver</taxon>
    </lineage>
</organism>
<protein>
    <recommendedName>
        <fullName evidence="5">DNA-3-methyladenine glycosylase I</fullName>
    </recommendedName>
</protein>
<feature type="binding site" evidence="1">
    <location>
        <position position="122"/>
    </location>
    <ligand>
        <name>Zn(2+)</name>
        <dbReference type="ChEBI" id="CHEBI:29105"/>
    </ligand>
</feature>
<dbReference type="STRING" id="3469.A0A4Y7JJX4"/>
<evidence type="ECO:0000313" key="4">
    <source>
        <dbReference type="Proteomes" id="UP000316621"/>
    </source>
</evidence>
<feature type="binding site" evidence="1">
    <location>
        <position position="254"/>
    </location>
    <ligand>
        <name>Zn(2+)</name>
        <dbReference type="ChEBI" id="CHEBI:29105"/>
    </ligand>
</feature>
<dbReference type="SUPFAM" id="SSF48150">
    <property type="entry name" value="DNA-glycosylase"/>
    <property type="match status" value="1"/>
</dbReference>
<dbReference type="AlphaFoldDB" id="A0A4Y7JJX4"/>
<sequence length="279" mass="32301">MYKEKVRKYVFDHRNNNNSSSFREKEKQNQPGGGYLLSPKHLRRVYPLGIERSNSSFSLSSSLNSNDSSLKGSIILGDWKIPVRRHELSRPPPPRKLVKSVHNVVPRPLSHNVSDDGSLTRCHWITKTTDEVYVVYHDQSWGVPVYDDLEAFSNFDPYIVAKMGEKEIKEISSNKALMLDESLIIMEYGSFSDYLWGYMNYKPMISRYRHAKSVPLRSPKAEVISRNLVRRGFRFVGPVIIHSFMQAAGMTNDHLTDCFRFNECVRLEGVDHDYEEESF</sequence>
<dbReference type="EMBL" id="CM010719">
    <property type="protein sequence ID" value="RZC61047.1"/>
    <property type="molecule type" value="Genomic_DNA"/>
</dbReference>
<evidence type="ECO:0008006" key="5">
    <source>
        <dbReference type="Google" id="ProtNLM"/>
    </source>
</evidence>
<dbReference type="OMA" id="ELRRCHW"/>
<dbReference type="Pfam" id="PF03352">
    <property type="entry name" value="Adenine_glyco"/>
    <property type="match status" value="1"/>
</dbReference>
<evidence type="ECO:0000256" key="1">
    <source>
        <dbReference type="PIRSR" id="PIRSR605019-1"/>
    </source>
</evidence>
<dbReference type="Proteomes" id="UP000316621">
    <property type="component" value="Chromosome 5"/>
</dbReference>
<feature type="region of interest" description="Disordered" evidence="2">
    <location>
        <begin position="10"/>
        <end position="36"/>
    </location>
</feature>
<name>A0A4Y7JJX4_PAPSO</name>
<dbReference type="GO" id="GO:0006284">
    <property type="term" value="P:base-excision repair"/>
    <property type="evidence" value="ECO:0007669"/>
    <property type="project" value="InterPro"/>
</dbReference>
<accession>A0A4Y7JJX4</accession>
<keyword evidence="1" id="KW-0479">Metal-binding</keyword>
<keyword evidence="4" id="KW-1185">Reference proteome</keyword>
<proteinExistence type="predicted"/>
<dbReference type="GO" id="GO:0008725">
    <property type="term" value="F:DNA-3-methyladenine glycosylase activity"/>
    <property type="evidence" value="ECO:0007669"/>
    <property type="project" value="InterPro"/>
</dbReference>
<dbReference type="InterPro" id="IPR005019">
    <property type="entry name" value="Adenine_glyco"/>
</dbReference>
<keyword evidence="1" id="KW-0862">Zinc</keyword>